<dbReference type="PANTHER" id="PTHR36057:SF1">
    <property type="entry name" value="LIPOPROTEIN LIPID ATTACHMENT SITE-LIKE PROTEIN, PUTATIVE (DUF1223)-RELATED"/>
    <property type="match status" value="1"/>
</dbReference>
<dbReference type="PANTHER" id="PTHR36057">
    <property type="match status" value="1"/>
</dbReference>
<reference evidence="2" key="1">
    <citation type="journal article" date="2019" name="Int. J. Syst. Evol. Microbiol.">
        <title>The Global Catalogue of Microorganisms (GCM) 10K type strain sequencing project: providing services to taxonomists for standard genome sequencing and annotation.</title>
        <authorList>
            <consortium name="The Broad Institute Genomics Platform"/>
            <consortium name="The Broad Institute Genome Sequencing Center for Infectious Disease"/>
            <person name="Wu L."/>
            <person name="Ma J."/>
        </authorList>
    </citation>
    <scope>NUCLEOTIDE SEQUENCE [LARGE SCALE GENOMIC DNA]</scope>
    <source>
        <strain evidence="2">CGMCC 1.12750</strain>
    </source>
</reference>
<dbReference type="EMBL" id="JBHTFQ010000002">
    <property type="protein sequence ID" value="MFC7703374.1"/>
    <property type="molecule type" value="Genomic_DNA"/>
</dbReference>
<gene>
    <name evidence="1" type="ORF">ACFQXB_04095</name>
</gene>
<dbReference type="SUPFAM" id="SSF52833">
    <property type="entry name" value="Thioredoxin-like"/>
    <property type="match status" value="1"/>
</dbReference>
<dbReference type="Proteomes" id="UP001596516">
    <property type="component" value="Unassembled WGS sequence"/>
</dbReference>
<protein>
    <submittedName>
        <fullName evidence="1">DUF1223 domain-containing protein</fullName>
    </submittedName>
</protein>
<evidence type="ECO:0000313" key="2">
    <source>
        <dbReference type="Proteomes" id="UP001596516"/>
    </source>
</evidence>
<name>A0ABW2UFB9_9RHOB</name>
<comment type="caution">
    <text evidence="1">The sequence shown here is derived from an EMBL/GenBank/DDBJ whole genome shotgun (WGS) entry which is preliminary data.</text>
</comment>
<keyword evidence="2" id="KW-1185">Reference proteome</keyword>
<dbReference type="RefSeq" id="WP_377399561.1">
    <property type="nucleotide sequence ID" value="NZ_JBHTFQ010000002.1"/>
</dbReference>
<evidence type="ECO:0000313" key="1">
    <source>
        <dbReference type="EMBL" id="MFC7703374.1"/>
    </source>
</evidence>
<organism evidence="1 2">
    <name type="scientific">Plastorhodobacter daqingensis</name>
    <dbReference type="NCBI Taxonomy" id="1387281"/>
    <lineage>
        <taxon>Bacteria</taxon>
        <taxon>Pseudomonadati</taxon>
        <taxon>Pseudomonadota</taxon>
        <taxon>Alphaproteobacteria</taxon>
        <taxon>Rhodobacterales</taxon>
        <taxon>Paracoccaceae</taxon>
        <taxon>Plastorhodobacter</taxon>
    </lineage>
</organism>
<proteinExistence type="predicted"/>
<accession>A0ABW2UFB9</accession>
<dbReference type="Pfam" id="PF06764">
    <property type="entry name" value="DUF1223"/>
    <property type="match status" value="1"/>
</dbReference>
<sequence>MRVIIGAALGLLLGTAGLVAEENPVVIELYTSQGCSACPPADALLERLADHRDVIALALHVDYWDYIGWADAFAQPGFTERQKGYARAVGDRAIYTPQMIVGGTDRIEGFRPIQLADLITAHRDRAQPVQLALTREAEDQVRIRLAPAPSAEPDAGKVALVQLVRYKPKETVTIARGENAGRTVTYHNIVTLWETIARWDGAAPLEMLARVEGDQPVVIIVQREGFGPVIGAARLP</sequence>
<dbReference type="InterPro" id="IPR010634">
    <property type="entry name" value="DUF1223"/>
</dbReference>
<dbReference type="InterPro" id="IPR036249">
    <property type="entry name" value="Thioredoxin-like_sf"/>
</dbReference>